<dbReference type="InterPro" id="IPR039245">
    <property type="entry name" value="TYSND1/DEG15"/>
</dbReference>
<dbReference type="GO" id="GO:0016485">
    <property type="term" value="P:protein processing"/>
    <property type="evidence" value="ECO:0007669"/>
    <property type="project" value="InterPro"/>
</dbReference>
<dbReference type="Proteomes" id="UP000639338">
    <property type="component" value="Unassembled WGS sequence"/>
</dbReference>
<proteinExistence type="inferred from homology"/>
<organism evidence="2 3">
    <name type="scientific">Aphidius gifuensis</name>
    <name type="common">Parasitoid wasp</name>
    <dbReference type="NCBI Taxonomy" id="684658"/>
    <lineage>
        <taxon>Eukaryota</taxon>
        <taxon>Metazoa</taxon>
        <taxon>Ecdysozoa</taxon>
        <taxon>Arthropoda</taxon>
        <taxon>Hexapoda</taxon>
        <taxon>Insecta</taxon>
        <taxon>Pterygota</taxon>
        <taxon>Neoptera</taxon>
        <taxon>Endopterygota</taxon>
        <taxon>Hymenoptera</taxon>
        <taxon>Apocrita</taxon>
        <taxon>Ichneumonoidea</taxon>
        <taxon>Braconidae</taxon>
        <taxon>Aphidiinae</taxon>
        <taxon>Aphidius</taxon>
    </lineage>
</organism>
<keyword evidence="1" id="KW-0720">Serine protease</keyword>
<sequence length="502" mass="55211">MDPTSVSISFSEGSASEIQGTSGIKIAHNIILTNGILLKSKLHKNNNLLEFIKNIKPNELLNITNDDLRVRIMSPIKNLQSNNNINEKIGEIIYTWRCPLLADTIDTLFNSWKFSEKYNSIDKILLSCFLIISIDIPQDIQKINVNYINSCLNNLLSTCLMIDQPNKGDNILIESTPFGNPVFIDSISCGIASNILGIQQCLVLTDATAVPGCEGGPVYVIKNKKNFFFGIVIAPMSWCRGEWVEYTLVACLTICLSTILNYKKKDIIQKKFIDNKDIQLSEILDKNVVLIRCGAEWGSGILLDKKTGTILTCSHVVSQAPEQRIKVVLHDDKTIIKKNIWAKLIYRTPNGLPYDIAVLNIDSSVIDPTLRSLTIANDNAKKGETVIAAGFPFFSSTLPTITRGNISSVSINMIQTTCCVQSGASGGPIVRPSTGELLGIIVCNVITSTTLYPKLNMAIPASIIKGPIDEYINTGCVKALESLTSQEISTEKAWNFHLPSKI</sequence>
<comment type="function">
    <text evidence="1">Peroxisomal protease that mediates both the removal of the leader peptide from proteins containing a PTS2 target sequence and processes several PTS1-containing proteins. Catalyzes the processing of PTS1-proteins involved in the peroxisomal beta-oxidation of fatty acids.</text>
</comment>
<keyword evidence="1" id="KW-0378">Hydrolase</keyword>
<keyword evidence="3" id="KW-1185">Reference proteome</keyword>
<dbReference type="PANTHER" id="PTHR21004">
    <property type="entry name" value="SERINE PROTEASE-RELATED"/>
    <property type="match status" value="1"/>
</dbReference>
<protein>
    <recommendedName>
        <fullName evidence="1">Peroxisomal leader peptide-processing protease</fullName>
        <ecNumber evidence="1">3.4.21.-</ecNumber>
    </recommendedName>
</protein>
<keyword evidence="1" id="KW-0645">Protease</keyword>
<evidence type="ECO:0000313" key="2">
    <source>
        <dbReference type="EMBL" id="KAF7996762.1"/>
    </source>
</evidence>
<comment type="PTM">
    <text evidence="1">The full-lengh TYSND1 is the active the proteolytic processing of PTS1- and PTS2-proteins and in self-cleavage, and intermolecular self-cleavage of TYSND1 down-regulates its protease activity.</text>
</comment>
<accession>A0A834Y319</accession>
<dbReference type="InterPro" id="IPR043504">
    <property type="entry name" value="Peptidase_S1_PA_chymotrypsin"/>
</dbReference>
<dbReference type="GO" id="GO:0005777">
    <property type="term" value="C:peroxisome"/>
    <property type="evidence" value="ECO:0007669"/>
    <property type="project" value="UniProtKB-SubCell"/>
</dbReference>
<dbReference type="GO" id="GO:0004252">
    <property type="term" value="F:serine-type endopeptidase activity"/>
    <property type="evidence" value="ECO:0007669"/>
    <property type="project" value="InterPro"/>
</dbReference>
<name>A0A834Y319_APHGI</name>
<dbReference type="OrthoDB" id="17845at2759"/>
<reference evidence="2 3" key="1">
    <citation type="submission" date="2020-08" db="EMBL/GenBank/DDBJ databases">
        <title>Aphidius gifuensis genome sequencing and assembly.</title>
        <authorList>
            <person name="Du Z."/>
        </authorList>
    </citation>
    <scope>NUCLEOTIDE SEQUENCE [LARGE SCALE GENOMIC DNA]</scope>
    <source>
        <strain evidence="2">YNYX2018</strain>
        <tissue evidence="2">Adults</tissue>
    </source>
</reference>
<keyword evidence="1" id="KW-0576">Peroxisome</keyword>
<dbReference type="Gene3D" id="2.40.10.10">
    <property type="entry name" value="Trypsin-like serine proteases"/>
    <property type="match status" value="2"/>
</dbReference>
<comment type="subcellular location">
    <subcellularLocation>
        <location evidence="1">Peroxisome</location>
    </subcellularLocation>
</comment>
<dbReference type="PANTHER" id="PTHR21004:SF0">
    <property type="entry name" value="PEROXISOMAL LEADER PEPTIDE-PROCESSING PROTEASE"/>
    <property type="match status" value="1"/>
</dbReference>
<dbReference type="Pfam" id="PF13365">
    <property type="entry name" value="Trypsin_2"/>
    <property type="match status" value="1"/>
</dbReference>
<comment type="caution">
    <text evidence="2">The sequence shown here is derived from an EMBL/GenBank/DDBJ whole genome shotgun (WGS) entry which is preliminary data.</text>
</comment>
<dbReference type="EC" id="3.4.21.-" evidence="1"/>
<dbReference type="AlphaFoldDB" id="A0A834Y319"/>
<comment type="similarity">
    <text evidence="1">Belongs to the peptidase S1B family.</text>
</comment>
<dbReference type="InterPro" id="IPR009003">
    <property type="entry name" value="Peptidase_S1_PA"/>
</dbReference>
<gene>
    <name evidence="2" type="ORF">HCN44_002408</name>
</gene>
<dbReference type="GO" id="GO:0031998">
    <property type="term" value="P:regulation of fatty acid beta-oxidation"/>
    <property type="evidence" value="ECO:0007669"/>
    <property type="project" value="TreeGrafter"/>
</dbReference>
<evidence type="ECO:0000256" key="1">
    <source>
        <dbReference type="PIRNR" id="PIRNR037989"/>
    </source>
</evidence>
<dbReference type="EMBL" id="JACMRX010000001">
    <property type="protein sequence ID" value="KAF7996762.1"/>
    <property type="molecule type" value="Genomic_DNA"/>
</dbReference>
<dbReference type="SUPFAM" id="SSF50494">
    <property type="entry name" value="Trypsin-like serine proteases"/>
    <property type="match status" value="2"/>
</dbReference>
<evidence type="ECO:0000313" key="3">
    <source>
        <dbReference type="Proteomes" id="UP000639338"/>
    </source>
</evidence>